<proteinExistence type="predicted"/>
<keyword evidence="3" id="KW-1185">Reference proteome</keyword>
<dbReference type="AlphaFoldDB" id="A0A085M6K7"/>
<dbReference type="InterPro" id="IPR058912">
    <property type="entry name" value="HTH_animal"/>
</dbReference>
<organism evidence="2 3">
    <name type="scientific">Trichuris suis</name>
    <name type="common">pig whipworm</name>
    <dbReference type="NCBI Taxonomy" id="68888"/>
    <lineage>
        <taxon>Eukaryota</taxon>
        <taxon>Metazoa</taxon>
        <taxon>Ecdysozoa</taxon>
        <taxon>Nematoda</taxon>
        <taxon>Enoplea</taxon>
        <taxon>Dorylaimia</taxon>
        <taxon>Trichinellida</taxon>
        <taxon>Trichuridae</taxon>
        <taxon>Trichuris</taxon>
    </lineage>
</organism>
<dbReference type="EMBL" id="KL363223">
    <property type="protein sequence ID" value="KFD52853.1"/>
    <property type="molecule type" value="Genomic_DNA"/>
</dbReference>
<feature type="domain" description="Helix-turn-helix" evidence="1">
    <location>
        <begin position="1"/>
        <end position="34"/>
    </location>
</feature>
<evidence type="ECO:0000259" key="1">
    <source>
        <dbReference type="Pfam" id="PF26215"/>
    </source>
</evidence>
<dbReference type="Proteomes" id="UP000030764">
    <property type="component" value="Unassembled WGS sequence"/>
</dbReference>
<gene>
    <name evidence="2" type="ORF">M513_06344</name>
</gene>
<reference evidence="2 3" key="1">
    <citation type="journal article" date="2014" name="Nat. Genet.">
        <title>Genome and transcriptome of the porcine whipworm Trichuris suis.</title>
        <authorList>
            <person name="Jex A.R."/>
            <person name="Nejsum P."/>
            <person name="Schwarz E.M."/>
            <person name="Hu L."/>
            <person name="Young N.D."/>
            <person name="Hall R.S."/>
            <person name="Korhonen P.K."/>
            <person name="Liao S."/>
            <person name="Thamsborg S."/>
            <person name="Xia J."/>
            <person name="Xu P."/>
            <person name="Wang S."/>
            <person name="Scheerlinck J.P."/>
            <person name="Hofmann A."/>
            <person name="Sternberg P.W."/>
            <person name="Wang J."/>
            <person name="Gasser R.B."/>
        </authorList>
    </citation>
    <scope>NUCLEOTIDE SEQUENCE [LARGE SCALE GENOMIC DNA]</scope>
    <source>
        <strain evidence="2">DCEP-RM93M</strain>
    </source>
</reference>
<accession>A0A085M6K7</accession>
<name>A0A085M6K7_9BILA</name>
<sequence>MANMAMNVCDADSLETELIHIKKILHSNRYQTRFENSVLNRRLQDSNVARGHSTGYKIGYALLRRRWLEDLKTEKSLKLQRLV</sequence>
<evidence type="ECO:0000313" key="3">
    <source>
        <dbReference type="Proteomes" id="UP000030764"/>
    </source>
</evidence>
<protein>
    <recommendedName>
        <fullName evidence="1">Helix-turn-helix domain-containing protein</fullName>
    </recommendedName>
</protein>
<evidence type="ECO:0000313" key="2">
    <source>
        <dbReference type="EMBL" id="KFD52853.1"/>
    </source>
</evidence>
<dbReference type="Pfam" id="PF26215">
    <property type="entry name" value="HTH_animal"/>
    <property type="match status" value="1"/>
</dbReference>